<feature type="domain" description="Rab-GAP TBC" evidence="2">
    <location>
        <begin position="1235"/>
        <end position="1414"/>
    </location>
</feature>
<feature type="region of interest" description="Disordered" evidence="1">
    <location>
        <begin position="743"/>
        <end position="797"/>
    </location>
</feature>
<feature type="compositionally biased region" description="Basic and acidic residues" evidence="1">
    <location>
        <begin position="197"/>
        <end position="219"/>
    </location>
</feature>
<reference evidence="3" key="1">
    <citation type="submission" date="2014-01" db="EMBL/GenBank/DDBJ databases">
        <title>The genome of the white-rot fungus Pycnoporus cinnabarinus: a basidiomycete model with a versatile arsenal for lignocellulosic biomass breakdown.</title>
        <authorList>
            <person name="Levasseur A."/>
            <person name="Lomascolo A."/>
            <person name="Ruiz-Duenas F.J."/>
            <person name="Uzan E."/>
            <person name="Piumi F."/>
            <person name="Kues U."/>
            <person name="Ram A.F.J."/>
            <person name="Murat C."/>
            <person name="Haon M."/>
            <person name="Benoit I."/>
            <person name="Arfi Y."/>
            <person name="Chevret D."/>
            <person name="Drula E."/>
            <person name="Kwon M.J."/>
            <person name="Gouret P."/>
            <person name="Lesage-Meessen L."/>
            <person name="Lombard V."/>
            <person name="Mariette J."/>
            <person name="Noirot C."/>
            <person name="Park J."/>
            <person name="Patyshakuliyeva A."/>
            <person name="Wieneger R.A.B."/>
            <person name="Wosten H.A.B."/>
            <person name="Martin F."/>
            <person name="Coutinho P.M."/>
            <person name="de Vries R."/>
            <person name="Martinez A.T."/>
            <person name="Klopp C."/>
            <person name="Pontarotti P."/>
            <person name="Henrissat B."/>
            <person name="Record E."/>
        </authorList>
    </citation>
    <scope>NUCLEOTIDE SEQUENCE [LARGE SCALE GENOMIC DNA]</scope>
    <source>
        <strain evidence="3">BRFM137</strain>
    </source>
</reference>
<evidence type="ECO:0000313" key="4">
    <source>
        <dbReference type="Proteomes" id="UP000029665"/>
    </source>
</evidence>
<dbReference type="PROSITE" id="PS50086">
    <property type="entry name" value="TBC_RABGAP"/>
    <property type="match status" value="1"/>
</dbReference>
<feature type="region of interest" description="Disordered" evidence="1">
    <location>
        <begin position="1025"/>
        <end position="1072"/>
    </location>
</feature>
<feature type="compositionally biased region" description="Polar residues" evidence="1">
    <location>
        <begin position="138"/>
        <end position="155"/>
    </location>
</feature>
<dbReference type="InterPro" id="IPR036028">
    <property type="entry name" value="SH3-like_dom_sf"/>
</dbReference>
<dbReference type="InterPro" id="IPR050302">
    <property type="entry name" value="Rab_GAP_TBC_domain"/>
</dbReference>
<dbReference type="Pfam" id="PF00566">
    <property type="entry name" value="RabGAP-TBC"/>
    <property type="match status" value="1"/>
</dbReference>
<dbReference type="HOGENOM" id="CLU_000840_0_0_1"/>
<evidence type="ECO:0000313" key="3">
    <source>
        <dbReference type="EMBL" id="CDO78290.1"/>
    </source>
</evidence>
<dbReference type="EMBL" id="CCBP010000775">
    <property type="protein sequence ID" value="CDO78290.1"/>
    <property type="molecule type" value="Genomic_DNA"/>
</dbReference>
<feature type="compositionally biased region" description="Polar residues" evidence="1">
    <location>
        <begin position="766"/>
        <end position="779"/>
    </location>
</feature>
<feature type="compositionally biased region" description="Low complexity" evidence="1">
    <location>
        <begin position="613"/>
        <end position="625"/>
    </location>
</feature>
<feature type="compositionally biased region" description="Pro residues" evidence="1">
    <location>
        <begin position="685"/>
        <end position="696"/>
    </location>
</feature>
<feature type="region of interest" description="Disordered" evidence="1">
    <location>
        <begin position="992"/>
        <end position="1013"/>
    </location>
</feature>
<feature type="region of interest" description="Disordered" evidence="1">
    <location>
        <begin position="88"/>
        <end position="108"/>
    </location>
</feature>
<evidence type="ECO:0000259" key="2">
    <source>
        <dbReference type="PROSITE" id="PS50086"/>
    </source>
</evidence>
<feature type="compositionally biased region" description="Low complexity" evidence="1">
    <location>
        <begin position="927"/>
        <end position="939"/>
    </location>
</feature>
<dbReference type="Gene3D" id="1.10.8.270">
    <property type="entry name" value="putative rabgap domain of human tbc1 domain family member 14 like domains"/>
    <property type="match status" value="1"/>
</dbReference>
<feature type="region of interest" description="Disordered" evidence="1">
    <location>
        <begin position="1168"/>
        <end position="1206"/>
    </location>
</feature>
<gene>
    <name evidence="3" type="ORF">BN946_scf184674.g12</name>
</gene>
<dbReference type="GO" id="GO:0031267">
    <property type="term" value="F:small GTPase binding"/>
    <property type="evidence" value="ECO:0007669"/>
    <property type="project" value="TreeGrafter"/>
</dbReference>
<dbReference type="InterPro" id="IPR000195">
    <property type="entry name" value="Rab-GAP-TBC_dom"/>
</dbReference>
<dbReference type="PANTHER" id="PTHR47219:SF9">
    <property type="entry name" value="GTPASE ACTIVATING PROTEIN AND CENTROSOME-ASSOCIATED, ISOFORM B"/>
    <property type="match status" value="1"/>
</dbReference>
<feature type="region of interest" description="Disordered" evidence="1">
    <location>
        <begin position="390"/>
        <end position="696"/>
    </location>
</feature>
<feature type="compositionally biased region" description="Basic and acidic residues" evidence="1">
    <location>
        <begin position="837"/>
        <end position="852"/>
    </location>
</feature>
<feature type="compositionally biased region" description="Polar residues" evidence="1">
    <location>
        <begin position="88"/>
        <end position="103"/>
    </location>
</feature>
<dbReference type="Proteomes" id="UP000029665">
    <property type="component" value="Unassembled WGS sequence"/>
</dbReference>
<feature type="compositionally biased region" description="Low complexity" evidence="1">
    <location>
        <begin position="425"/>
        <end position="442"/>
    </location>
</feature>
<dbReference type="PANTHER" id="PTHR47219">
    <property type="entry name" value="RAB GTPASE-ACTIVATING PROTEIN 1-LIKE"/>
    <property type="match status" value="1"/>
</dbReference>
<feature type="compositionally biased region" description="Low complexity" evidence="1">
    <location>
        <begin position="321"/>
        <end position="333"/>
    </location>
</feature>
<name>A0A060SVC1_PYCCI</name>
<feature type="compositionally biased region" description="Pro residues" evidence="1">
    <location>
        <begin position="916"/>
        <end position="926"/>
    </location>
</feature>
<comment type="caution">
    <text evidence="3">The sequence shown here is derived from an EMBL/GenBank/DDBJ whole genome shotgun (WGS) entry which is preliminary data.</text>
</comment>
<proteinExistence type="predicted"/>
<feature type="region of interest" description="Disordered" evidence="1">
    <location>
        <begin position="1483"/>
        <end position="1508"/>
    </location>
</feature>
<feature type="region of interest" description="Disordered" evidence="1">
    <location>
        <begin position="1085"/>
        <end position="1110"/>
    </location>
</feature>
<feature type="compositionally biased region" description="Basic and acidic residues" evidence="1">
    <location>
        <begin position="781"/>
        <end position="790"/>
    </location>
</feature>
<dbReference type="OMA" id="PQMEEYY"/>
<organism evidence="3 4">
    <name type="scientific">Pycnoporus cinnabarinus</name>
    <name type="common">Cinnabar-red polypore</name>
    <name type="synonym">Trametes cinnabarina</name>
    <dbReference type="NCBI Taxonomy" id="5643"/>
    <lineage>
        <taxon>Eukaryota</taxon>
        <taxon>Fungi</taxon>
        <taxon>Dikarya</taxon>
        <taxon>Basidiomycota</taxon>
        <taxon>Agaricomycotina</taxon>
        <taxon>Agaricomycetes</taxon>
        <taxon>Polyporales</taxon>
        <taxon>Polyporaceae</taxon>
        <taxon>Trametes</taxon>
    </lineage>
</organism>
<accession>A0A060SVC1</accession>
<feature type="compositionally biased region" description="Low complexity" evidence="1">
    <location>
        <begin position="743"/>
        <end position="758"/>
    </location>
</feature>
<dbReference type="GO" id="GO:0005096">
    <property type="term" value="F:GTPase activator activity"/>
    <property type="evidence" value="ECO:0007669"/>
    <property type="project" value="TreeGrafter"/>
</dbReference>
<feature type="region of interest" description="Disordered" evidence="1">
    <location>
        <begin position="127"/>
        <end position="226"/>
    </location>
</feature>
<feature type="region of interest" description="Disordered" evidence="1">
    <location>
        <begin position="915"/>
        <end position="945"/>
    </location>
</feature>
<dbReference type="SMART" id="SM00164">
    <property type="entry name" value="TBC"/>
    <property type="match status" value="1"/>
</dbReference>
<feature type="compositionally biased region" description="Basic and acidic residues" evidence="1">
    <location>
        <begin position="514"/>
        <end position="523"/>
    </location>
</feature>
<feature type="compositionally biased region" description="Basic and acidic residues" evidence="1">
    <location>
        <begin position="1193"/>
        <end position="1206"/>
    </location>
</feature>
<dbReference type="Gene3D" id="1.10.472.80">
    <property type="entry name" value="Ypt/Rab-GAP domain of gyp1p, domain 3"/>
    <property type="match status" value="1"/>
</dbReference>
<dbReference type="InterPro" id="IPR035969">
    <property type="entry name" value="Rab-GAP_TBC_sf"/>
</dbReference>
<dbReference type="SUPFAM" id="SSF50044">
    <property type="entry name" value="SH3-domain"/>
    <property type="match status" value="1"/>
</dbReference>
<dbReference type="SUPFAM" id="SSF47923">
    <property type="entry name" value="Ypt/Rab-GAP domain of gyp1p"/>
    <property type="match status" value="2"/>
</dbReference>
<feature type="region of interest" description="Disordered" evidence="1">
    <location>
        <begin position="250"/>
        <end position="355"/>
    </location>
</feature>
<keyword evidence="4" id="KW-1185">Reference proteome</keyword>
<evidence type="ECO:0000256" key="1">
    <source>
        <dbReference type="SAM" id="MobiDB-lite"/>
    </source>
</evidence>
<feature type="compositionally biased region" description="Low complexity" evidence="1">
    <location>
        <begin position="1168"/>
        <end position="1179"/>
    </location>
</feature>
<feature type="compositionally biased region" description="Low complexity" evidence="1">
    <location>
        <begin position="477"/>
        <end position="496"/>
    </location>
</feature>
<protein>
    <recommendedName>
        <fullName evidence="2">Rab-GAP TBC domain-containing protein</fullName>
    </recommendedName>
</protein>
<feature type="compositionally biased region" description="Polar residues" evidence="1">
    <location>
        <begin position="827"/>
        <end position="836"/>
    </location>
</feature>
<dbReference type="OrthoDB" id="159449at2759"/>
<feature type="compositionally biased region" description="Polar residues" evidence="1">
    <location>
        <begin position="309"/>
        <end position="320"/>
    </location>
</feature>
<dbReference type="STRING" id="5643.A0A060SVC1"/>
<feature type="region of interest" description="Disordered" evidence="1">
    <location>
        <begin position="816"/>
        <end position="857"/>
    </location>
</feature>
<feature type="compositionally biased region" description="Polar residues" evidence="1">
    <location>
        <begin position="1497"/>
        <end position="1508"/>
    </location>
</feature>
<feature type="compositionally biased region" description="Acidic residues" evidence="1">
    <location>
        <begin position="255"/>
        <end position="264"/>
    </location>
</feature>
<sequence>MDASELGRWTRFAAKGGIGKCTALQDCIAEQAEDLMFMKDDEIIVLMQIPGQSDLYLGYCEGVVGHFRGDAVRFHGRLKKPVLTKRQSAVSPIARPSSSQSAITVAARDNPSPAISTSLSFGSISAVPFSPTTPPPQERSSSHTSSLATAMSSAPITPADDRHDSPTVAQDAEQSSVPTSPIHLGEIAKQLVTDSPVDPRFDSFDRSTSRFPPLHRDSSVYDDSESSTRISVALSDGGVGIGLSLLQDFAGGGGDEGDDDDDDDMSIRRTASPESTVEGPPGIARADSQYSQSPRSVAQPPLSARSEASFASLQQPPASAQSDSHYSDSPQSSAAPLPSTHSGSDYGGDDWEGADDIYDDYRYSRYSMASKMSRFSKGSMYTVASTSEVVPPIPTEHTRPSLDSNQRDGLPSPRELKGSKEAGPSKLSESATSEELLLSAGESVEERLSKLQKNRPAPLTFKKEPTPSPLLHATFGSPQASPTAPTATTSSFASPTLVSPVYPTHTGAATNLRMRLEKEREMEDSSDAEGSHKARSSQDIVMEDREDIPMTAVSQAAEIVQEHAAEAGRSPPPTPAVPPTASQPESSAQAEKRMIANAEPSPDQPPPPPYSLTAPSTSQRQSPTPSSSPPAPSTTLPVHPQARPIDPNRIQADPQARQSLFMPHPGAPKPTSSSAGPMYGRQPVPHLPSVPTGPPPGSVQYALQCIVSARREGRPAPPTIYGRLEYDLAASIGPVPVSFGLEPQNNVPANRPARPPVQWTAPPPSRTGTPASQASTSVDLSGRRSADPAGRKNAMLPPLQGAAGLLTQPIARANFTPSVHTARPRSRSFSGFASGTQEDRMQALARGSREEGSTPVESVKPLQIMTKRSKSAMATTTEAAHVPAPQRATVSHSSSVVRGAHAPSPLSLAQNNIVAVPPPVRSPPPRASTNPLPSTSSSPHVADSLAPGAGAQMARALSLDHAAATVALNANGIGRGSPAPQTQSPLSVLQESIALSSSPPPSPRSPGMFPKASPVLRHSRSAILSTSSRASEGLSSPRSGTASWSRPSVDTQRSDSTPPVVTSPTDGASETGSVLGLKITKRNRPHMPPLRLVTSKDSVSQNPRSPTLSVNTMITSTSDHLGEQETVQVQDMDFELVKPSIPASPFAGSVDSLPIPSPIRADGFLRADSPAMSSASGSSHRTPGDLSPSGLRSPKESNEVEAHRQREQRWITALSSVPASQARKSKKIRKLVLEGVPASVRYQVWATLTDSKGKRMEGLYQRLAQREKVPAFFDIERDIKLCFSEHPQLQDGSLAKLLQAYLCMVPDVQYSRGLALIVGQLLLQSPEEDAFWTFISLMDNHLRPYFSNTVQLEVDASLFAKALEANDAASAKKVFGDMAISPATVCRPWFMAVYADTLPSDYLLRVWDVFLFEGVTFLFRAGLAIFACSRRSVLQSTSSGSVLDALAHPPIHTLPPTPEAFIDLAFTVKLKDDDVRKQRNKLEAQVKRRTQPRASPLATTPTISLPKS</sequence>
<feature type="compositionally biased region" description="Polar residues" evidence="1">
    <location>
        <begin position="1095"/>
        <end position="1110"/>
    </location>
</feature>